<evidence type="ECO:0000256" key="1">
    <source>
        <dbReference type="SAM" id="MobiDB-lite"/>
    </source>
</evidence>
<proteinExistence type="predicted"/>
<protein>
    <submittedName>
        <fullName evidence="2">Uncharacterized protein</fullName>
    </submittedName>
</protein>
<dbReference type="EMBL" id="NCVQ01000001">
    <property type="protein sequence ID" value="PWZ55961.1"/>
    <property type="molecule type" value="Genomic_DNA"/>
</dbReference>
<accession>A0A317YDN1</accession>
<feature type="compositionally biased region" description="Gly residues" evidence="1">
    <location>
        <begin position="147"/>
        <end position="156"/>
    </location>
</feature>
<evidence type="ECO:0000313" key="2">
    <source>
        <dbReference type="EMBL" id="PWZ55961.1"/>
    </source>
</evidence>
<sequence length="261" mass="27065">MLSAALHAAAVCRRHLPGSLLNSLSTTHRTVPRAHSHALDAHSLSHLLRSPTPDLNGALAQPPPPPPAPRAHGHGVLAPRHPPRALRRAGADPRRARPHAGRRGRGDQGAAGWHRQRQQRDGGRVPGAAQPGARGGGRGPAAVERGPGFGGRGDGGAAAAAGRVRVRGRGGQPLRREPGVGELPRAPRRGGGAVGGGGAVLHPRQQHVRRGAAVRHVHAGGVAQHRRGRVRAGQLRHGRHAHALPVQPARQRAGPEPLLAC</sequence>
<feature type="compositionally biased region" description="Basic residues" evidence="1">
    <location>
        <begin position="220"/>
        <end position="242"/>
    </location>
</feature>
<feature type="compositionally biased region" description="Gly residues" evidence="1">
    <location>
        <begin position="189"/>
        <end position="198"/>
    </location>
</feature>
<name>A0A317YDN1_MAIZE</name>
<organism evidence="2">
    <name type="scientific">Zea mays</name>
    <name type="common">Maize</name>
    <dbReference type="NCBI Taxonomy" id="4577"/>
    <lineage>
        <taxon>Eukaryota</taxon>
        <taxon>Viridiplantae</taxon>
        <taxon>Streptophyta</taxon>
        <taxon>Embryophyta</taxon>
        <taxon>Tracheophyta</taxon>
        <taxon>Spermatophyta</taxon>
        <taxon>Magnoliopsida</taxon>
        <taxon>Liliopsida</taxon>
        <taxon>Poales</taxon>
        <taxon>Poaceae</taxon>
        <taxon>PACMAD clade</taxon>
        <taxon>Panicoideae</taxon>
        <taxon>Andropogonodae</taxon>
        <taxon>Andropogoneae</taxon>
        <taxon>Tripsacinae</taxon>
        <taxon>Zea</taxon>
    </lineage>
</organism>
<reference evidence="2" key="1">
    <citation type="journal article" date="2018" name="Nat. Genet.">
        <title>Extensive intraspecific gene order and gene structural variations between Mo17 and other maize genomes.</title>
        <authorList>
            <person name="Sun S."/>
            <person name="Zhou Y."/>
            <person name="Chen J."/>
            <person name="Shi J."/>
            <person name="Zhao H."/>
            <person name="Zhao H."/>
            <person name="Song W."/>
            <person name="Zhang M."/>
            <person name="Cui Y."/>
            <person name="Dong X."/>
            <person name="Liu H."/>
            <person name="Ma X."/>
            <person name="Jiao Y."/>
            <person name="Wang B."/>
            <person name="Wei X."/>
            <person name="Stein J.C."/>
            <person name="Glaubitz J.C."/>
            <person name="Lu F."/>
            <person name="Yu G."/>
            <person name="Liang C."/>
            <person name="Fengler K."/>
            <person name="Li B."/>
            <person name="Rafalski A."/>
            <person name="Schnable P.S."/>
            <person name="Ware D.H."/>
            <person name="Buckler E.S."/>
            <person name="Lai J."/>
        </authorList>
    </citation>
    <scope>NUCLEOTIDE SEQUENCE [LARGE SCALE GENOMIC DNA]</scope>
    <source>
        <tissue evidence="2">Seedling</tissue>
    </source>
</reference>
<feature type="region of interest" description="Disordered" evidence="1">
    <location>
        <begin position="220"/>
        <end position="261"/>
    </location>
</feature>
<dbReference type="Proteomes" id="UP000251960">
    <property type="component" value="Chromosome 1"/>
</dbReference>
<gene>
    <name evidence="2" type="ORF">Zm00014a_039323</name>
</gene>
<comment type="caution">
    <text evidence="2">The sequence shown here is derived from an EMBL/GenBank/DDBJ whole genome shotgun (WGS) entry which is preliminary data.</text>
</comment>
<dbReference type="AlphaFoldDB" id="A0A317YDN1"/>
<feature type="region of interest" description="Disordered" evidence="1">
    <location>
        <begin position="47"/>
        <end position="198"/>
    </location>
</feature>